<dbReference type="EMBL" id="NMUH01000758">
    <property type="protein sequence ID" value="MQL84393.1"/>
    <property type="molecule type" value="Genomic_DNA"/>
</dbReference>
<reference evidence="1" key="1">
    <citation type="submission" date="2017-07" db="EMBL/GenBank/DDBJ databases">
        <title>Taro Niue Genome Assembly and Annotation.</title>
        <authorList>
            <person name="Atibalentja N."/>
            <person name="Keating K."/>
            <person name="Fields C.J."/>
        </authorList>
    </citation>
    <scope>NUCLEOTIDE SEQUENCE</scope>
    <source>
        <strain evidence="1">Niue_2</strain>
        <tissue evidence="1">Leaf</tissue>
    </source>
</reference>
<gene>
    <name evidence="1" type="ORF">Taro_016894</name>
</gene>
<dbReference type="AlphaFoldDB" id="A0A843UUD3"/>
<accession>A0A843UUD3</accession>
<keyword evidence="2" id="KW-1185">Reference proteome</keyword>
<name>A0A843UUD3_COLES</name>
<organism evidence="1 2">
    <name type="scientific">Colocasia esculenta</name>
    <name type="common">Wild taro</name>
    <name type="synonym">Arum esculentum</name>
    <dbReference type="NCBI Taxonomy" id="4460"/>
    <lineage>
        <taxon>Eukaryota</taxon>
        <taxon>Viridiplantae</taxon>
        <taxon>Streptophyta</taxon>
        <taxon>Embryophyta</taxon>
        <taxon>Tracheophyta</taxon>
        <taxon>Spermatophyta</taxon>
        <taxon>Magnoliopsida</taxon>
        <taxon>Liliopsida</taxon>
        <taxon>Araceae</taxon>
        <taxon>Aroideae</taxon>
        <taxon>Colocasieae</taxon>
        <taxon>Colocasia</taxon>
    </lineage>
</organism>
<evidence type="ECO:0000313" key="2">
    <source>
        <dbReference type="Proteomes" id="UP000652761"/>
    </source>
</evidence>
<proteinExistence type="predicted"/>
<dbReference type="Proteomes" id="UP000652761">
    <property type="component" value="Unassembled WGS sequence"/>
</dbReference>
<sequence length="205" mass="24278">MTEAKNEDQWARGHQSLYMQFISARSARFPPRDHPLTLFEWFVIHHKNTWGPFIQKEIKLIRYFHMFNDYSYLNNLPEVQLGQLRQVISLLDLNASQARSNQPPLSAAEFLDLNSIHLVRDPFDMWVERYKVYVSMKKELKCQQIIYPISIDQFLQHASFGTSSTYKMSLSKDEYGNFVEAQRQLHIQRMALVVGPSYSMFIHRE</sequence>
<protein>
    <submittedName>
        <fullName evidence="1">Uncharacterized protein</fullName>
    </submittedName>
</protein>
<comment type="caution">
    <text evidence="1">The sequence shown here is derived from an EMBL/GenBank/DDBJ whole genome shotgun (WGS) entry which is preliminary data.</text>
</comment>
<evidence type="ECO:0000313" key="1">
    <source>
        <dbReference type="EMBL" id="MQL84393.1"/>
    </source>
</evidence>